<organism evidence="1 2">
    <name type="scientific">Cymbomonas tetramitiformis</name>
    <dbReference type="NCBI Taxonomy" id="36881"/>
    <lineage>
        <taxon>Eukaryota</taxon>
        <taxon>Viridiplantae</taxon>
        <taxon>Chlorophyta</taxon>
        <taxon>Pyramimonadophyceae</taxon>
        <taxon>Pyramimonadales</taxon>
        <taxon>Pyramimonadaceae</taxon>
        <taxon>Cymbomonas</taxon>
    </lineage>
</organism>
<dbReference type="AlphaFoldDB" id="A0AAE0BZ25"/>
<evidence type="ECO:0000313" key="2">
    <source>
        <dbReference type="Proteomes" id="UP001190700"/>
    </source>
</evidence>
<evidence type="ECO:0000313" key="1">
    <source>
        <dbReference type="EMBL" id="KAK3245413.1"/>
    </source>
</evidence>
<proteinExistence type="predicted"/>
<protein>
    <submittedName>
        <fullName evidence="1">Uncharacterized protein</fullName>
    </submittedName>
</protein>
<name>A0AAE0BZ25_9CHLO</name>
<accession>A0AAE0BZ25</accession>
<keyword evidence="2" id="KW-1185">Reference proteome</keyword>
<reference evidence="1 2" key="1">
    <citation type="journal article" date="2015" name="Genome Biol. Evol.">
        <title>Comparative Genomics of a Bacterivorous Green Alga Reveals Evolutionary Causalities and Consequences of Phago-Mixotrophic Mode of Nutrition.</title>
        <authorList>
            <person name="Burns J.A."/>
            <person name="Paasch A."/>
            <person name="Narechania A."/>
            <person name="Kim E."/>
        </authorList>
    </citation>
    <scope>NUCLEOTIDE SEQUENCE [LARGE SCALE GENOMIC DNA]</scope>
    <source>
        <strain evidence="1 2">PLY_AMNH</strain>
    </source>
</reference>
<dbReference type="Proteomes" id="UP001190700">
    <property type="component" value="Unassembled WGS sequence"/>
</dbReference>
<sequence>MAEGPPHMDYLGSSFWVSAHSRETTLDCGTLQEVTREAATLQRHHGIDNYSNSSISYDKSVAQRHTIQVHSHPIDPSVSASASASLEADNVIALPMSSSTGGSQELGNTELLTQSLTSADQDTMVRDVCTHPTILLPTSTPASAEDSNCLIFGGLAQRYKTSSFFVH</sequence>
<gene>
    <name evidence="1" type="ORF">CYMTET_45016</name>
</gene>
<dbReference type="EMBL" id="LGRX02030666">
    <property type="protein sequence ID" value="KAK3245413.1"/>
    <property type="molecule type" value="Genomic_DNA"/>
</dbReference>
<comment type="caution">
    <text evidence="1">The sequence shown here is derived from an EMBL/GenBank/DDBJ whole genome shotgun (WGS) entry which is preliminary data.</text>
</comment>